<keyword evidence="4" id="KW-1185">Reference proteome</keyword>
<comment type="caution">
    <text evidence="3">The sequence shown here is derived from an EMBL/GenBank/DDBJ whole genome shotgun (WGS) entry which is preliminary data.</text>
</comment>
<name>A0A495PTF8_9FLAO</name>
<evidence type="ECO:0000313" key="3">
    <source>
        <dbReference type="EMBL" id="RKS53256.1"/>
    </source>
</evidence>
<dbReference type="EMBL" id="RBLG01000002">
    <property type="protein sequence ID" value="RKS53256.1"/>
    <property type="molecule type" value="Genomic_DNA"/>
</dbReference>
<organism evidence="3 4">
    <name type="scientific">Gillisia mitskevichiae</name>
    <dbReference type="NCBI Taxonomy" id="270921"/>
    <lineage>
        <taxon>Bacteria</taxon>
        <taxon>Pseudomonadati</taxon>
        <taxon>Bacteroidota</taxon>
        <taxon>Flavobacteriia</taxon>
        <taxon>Flavobacteriales</taxon>
        <taxon>Flavobacteriaceae</taxon>
        <taxon>Gillisia</taxon>
    </lineage>
</organism>
<dbReference type="Proteomes" id="UP000276282">
    <property type="component" value="Unassembled WGS sequence"/>
</dbReference>
<feature type="transmembrane region" description="Helical" evidence="1">
    <location>
        <begin position="58"/>
        <end position="83"/>
    </location>
</feature>
<keyword evidence="1" id="KW-0812">Transmembrane</keyword>
<protein>
    <recommendedName>
        <fullName evidence="2">DUF6787 domain-containing protein</fullName>
    </recommendedName>
</protein>
<dbReference type="InterPro" id="IPR046714">
    <property type="entry name" value="DUF6787"/>
</dbReference>
<gene>
    <name evidence="3" type="ORF">BC962_1505</name>
</gene>
<feature type="domain" description="DUF6787" evidence="2">
    <location>
        <begin position="18"/>
        <end position="95"/>
    </location>
</feature>
<proteinExistence type="predicted"/>
<accession>A0A495PTF8</accession>
<sequence length="102" mass="12202">MNKLKERWGIDSNFQLIIILLVFAITGSSATKLAAPVCEFFGIYRETSPWYIFWSLRILLIFPIYQILLVLFGWIFGQFQFFWTFEKKMLTRLGFGRYLNQE</sequence>
<dbReference type="RefSeq" id="WP_121345364.1">
    <property type="nucleotide sequence ID" value="NZ_RBLG01000002.1"/>
</dbReference>
<evidence type="ECO:0000313" key="4">
    <source>
        <dbReference type="Proteomes" id="UP000276282"/>
    </source>
</evidence>
<dbReference type="OrthoDB" id="1151370at2"/>
<evidence type="ECO:0000256" key="1">
    <source>
        <dbReference type="SAM" id="Phobius"/>
    </source>
</evidence>
<evidence type="ECO:0000259" key="2">
    <source>
        <dbReference type="Pfam" id="PF20584"/>
    </source>
</evidence>
<dbReference type="AlphaFoldDB" id="A0A495PTF8"/>
<keyword evidence="1" id="KW-1133">Transmembrane helix</keyword>
<reference evidence="3 4" key="1">
    <citation type="submission" date="2018-10" db="EMBL/GenBank/DDBJ databases">
        <title>Genomic Encyclopedia of Archaeal and Bacterial Type Strains, Phase II (KMG-II): from individual species to whole genera.</title>
        <authorList>
            <person name="Goeker M."/>
        </authorList>
    </citation>
    <scope>NUCLEOTIDE SEQUENCE [LARGE SCALE GENOMIC DNA]</scope>
    <source>
        <strain evidence="3 4">DSM 19839</strain>
    </source>
</reference>
<keyword evidence="1" id="KW-0472">Membrane</keyword>
<dbReference type="Pfam" id="PF20584">
    <property type="entry name" value="DUF6787"/>
    <property type="match status" value="1"/>
</dbReference>